<name>A0A6P6YJ99_DERPT</name>
<accession>A0A6P6YJ99</accession>
<evidence type="ECO:0000313" key="1">
    <source>
        <dbReference type="Proteomes" id="UP000515146"/>
    </source>
</evidence>
<dbReference type="KEGG" id="dpte:113798604"/>
<keyword evidence="1" id="KW-1185">Reference proteome</keyword>
<gene>
    <name evidence="2" type="primary">LOC113798604</name>
</gene>
<sequence length="119" mass="13943">MLNRNELKRNIIFVNVSIVLGKDSNQQPSLKKTMISIWNSNARKVKCHCVDDEQKTFNNNNVGRFFFCFIQRKNHYKPLTIMIGNLVKNKPGMKIWPSFIPSFTPIQHTKNSNIQFLMD</sequence>
<proteinExistence type="predicted"/>
<dbReference type="Proteomes" id="UP000515146">
    <property type="component" value="Unplaced"/>
</dbReference>
<dbReference type="InParanoid" id="A0A6P6YJ99"/>
<organism evidence="1 2">
    <name type="scientific">Dermatophagoides pteronyssinus</name>
    <name type="common">European house dust mite</name>
    <dbReference type="NCBI Taxonomy" id="6956"/>
    <lineage>
        <taxon>Eukaryota</taxon>
        <taxon>Metazoa</taxon>
        <taxon>Ecdysozoa</taxon>
        <taxon>Arthropoda</taxon>
        <taxon>Chelicerata</taxon>
        <taxon>Arachnida</taxon>
        <taxon>Acari</taxon>
        <taxon>Acariformes</taxon>
        <taxon>Sarcoptiformes</taxon>
        <taxon>Astigmata</taxon>
        <taxon>Psoroptidia</taxon>
        <taxon>Analgoidea</taxon>
        <taxon>Pyroglyphidae</taxon>
        <taxon>Dermatophagoidinae</taxon>
        <taxon>Dermatophagoides</taxon>
    </lineage>
</organism>
<dbReference type="RefSeq" id="XP_027204964.1">
    <property type="nucleotide sequence ID" value="XM_027349163.1"/>
</dbReference>
<dbReference type="AlphaFoldDB" id="A0A6P6YJ99"/>
<protein>
    <submittedName>
        <fullName evidence="2">Uncharacterized protein LOC113798604</fullName>
    </submittedName>
</protein>
<reference evidence="2" key="1">
    <citation type="submission" date="2025-08" db="UniProtKB">
        <authorList>
            <consortium name="RefSeq"/>
        </authorList>
    </citation>
    <scope>IDENTIFICATION</scope>
    <source>
        <strain evidence="2">Airmid</strain>
    </source>
</reference>
<evidence type="ECO:0000313" key="2">
    <source>
        <dbReference type="RefSeq" id="XP_027204964.1"/>
    </source>
</evidence>